<gene>
    <name evidence="2" type="ORF">GCM10010508_29980</name>
</gene>
<dbReference type="AlphaFoldDB" id="A0A919CV70"/>
<evidence type="ECO:0000256" key="1">
    <source>
        <dbReference type="SAM" id="MobiDB-lite"/>
    </source>
</evidence>
<proteinExistence type="predicted"/>
<name>A0A919CV70_9ACTN</name>
<evidence type="ECO:0000313" key="2">
    <source>
        <dbReference type="EMBL" id="GHD89347.1"/>
    </source>
</evidence>
<dbReference type="Proteomes" id="UP000608955">
    <property type="component" value="Unassembled WGS sequence"/>
</dbReference>
<organism evidence="2 3">
    <name type="scientific">Streptomyces naganishii JCM 4654</name>
    <dbReference type="NCBI Taxonomy" id="1306179"/>
    <lineage>
        <taxon>Bacteria</taxon>
        <taxon>Bacillati</taxon>
        <taxon>Actinomycetota</taxon>
        <taxon>Actinomycetes</taxon>
        <taxon>Kitasatosporales</taxon>
        <taxon>Streptomycetaceae</taxon>
        <taxon>Streptomyces</taxon>
    </lineage>
</organism>
<reference evidence="2" key="1">
    <citation type="journal article" date="2014" name="Int. J. Syst. Evol. Microbiol.">
        <title>Complete genome sequence of Corynebacterium casei LMG S-19264T (=DSM 44701T), isolated from a smear-ripened cheese.</title>
        <authorList>
            <consortium name="US DOE Joint Genome Institute (JGI-PGF)"/>
            <person name="Walter F."/>
            <person name="Albersmeier A."/>
            <person name="Kalinowski J."/>
            <person name="Ruckert C."/>
        </authorList>
    </citation>
    <scope>NUCLEOTIDE SEQUENCE</scope>
    <source>
        <strain evidence="2">JCM 4654</strain>
    </source>
</reference>
<evidence type="ECO:0000313" key="3">
    <source>
        <dbReference type="Proteomes" id="UP000608955"/>
    </source>
</evidence>
<protein>
    <submittedName>
        <fullName evidence="2">Uncharacterized protein</fullName>
    </submittedName>
</protein>
<comment type="caution">
    <text evidence="2">The sequence shown here is derived from an EMBL/GenBank/DDBJ whole genome shotgun (WGS) entry which is preliminary data.</text>
</comment>
<keyword evidence="3" id="KW-1185">Reference proteome</keyword>
<feature type="compositionally biased region" description="Basic and acidic residues" evidence="1">
    <location>
        <begin position="14"/>
        <end position="28"/>
    </location>
</feature>
<sequence length="71" mass="7829">MSFMEQKPPLAGNVKKEGDGGVRSVESKARNPQWLLRQGLLWANSPVVSPVRLDVGRMGFGRGRAPDLARR</sequence>
<feature type="region of interest" description="Disordered" evidence="1">
    <location>
        <begin position="1"/>
        <end position="28"/>
    </location>
</feature>
<accession>A0A919CV70</accession>
<dbReference type="EMBL" id="BMVF01000007">
    <property type="protein sequence ID" value="GHD89347.1"/>
    <property type="molecule type" value="Genomic_DNA"/>
</dbReference>
<reference evidence="2" key="2">
    <citation type="submission" date="2020-09" db="EMBL/GenBank/DDBJ databases">
        <authorList>
            <person name="Sun Q."/>
            <person name="Ohkuma M."/>
        </authorList>
    </citation>
    <scope>NUCLEOTIDE SEQUENCE</scope>
    <source>
        <strain evidence="2">JCM 4654</strain>
    </source>
</reference>